<dbReference type="Proteomes" id="UP000184480">
    <property type="component" value="Unassembled WGS sequence"/>
</dbReference>
<name>A0A1M4TNM0_9BACT</name>
<dbReference type="AlphaFoldDB" id="A0A1M4TNM0"/>
<organism evidence="2 3">
    <name type="scientific">Dysgonomonas macrotermitis</name>
    <dbReference type="NCBI Taxonomy" id="1346286"/>
    <lineage>
        <taxon>Bacteria</taxon>
        <taxon>Pseudomonadati</taxon>
        <taxon>Bacteroidota</taxon>
        <taxon>Bacteroidia</taxon>
        <taxon>Bacteroidales</taxon>
        <taxon>Dysgonomonadaceae</taxon>
        <taxon>Dysgonomonas</taxon>
    </lineage>
</organism>
<keyword evidence="1" id="KW-0472">Membrane</keyword>
<proteinExistence type="predicted"/>
<evidence type="ECO:0000313" key="2">
    <source>
        <dbReference type="EMBL" id="SHE46061.1"/>
    </source>
</evidence>
<accession>A0A1M4TNM0</accession>
<protein>
    <submittedName>
        <fullName evidence="2">Uncharacterized protein</fullName>
    </submittedName>
</protein>
<keyword evidence="3" id="KW-1185">Reference proteome</keyword>
<sequence length="69" mass="8237">MVTGSYVNSFRFFYARSRVKAFLYLYFLFTVNCILCICFKCLIYWAVVLVFCLLVFSEITDAKKYKKID</sequence>
<dbReference type="EMBL" id="FQUC01000001">
    <property type="protein sequence ID" value="SHE46061.1"/>
    <property type="molecule type" value="Genomic_DNA"/>
</dbReference>
<reference evidence="3" key="1">
    <citation type="submission" date="2016-11" db="EMBL/GenBank/DDBJ databases">
        <authorList>
            <person name="Varghese N."/>
            <person name="Submissions S."/>
        </authorList>
    </citation>
    <scope>NUCLEOTIDE SEQUENCE [LARGE SCALE GENOMIC DNA]</scope>
    <source>
        <strain evidence="3">DSM 27370</strain>
    </source>
</reference>
<gene>
    <name evidence="2" type="ORF">SAMN05444362_101377</name>
</gene>
<dbReference type="STRING" id="1346286.SAMN05444362_101377"/>
<evidence type="ECO:0000313" key="3">
    <source>
        <dbReference type="Proteomes" id="UP000184480"/>
    </source>
</evidence>
<feature type="transmembrane region" description="Helical" evidence="1">
    <location>
        <begin position="23"/>
        <end position="56"/>
    </location>
</feature>
<keyword evidence="1" id="KW-1133">Transmembrane helix</keyword>
<evidence type="ECO:0000256" key="1">
    <source>
        <dbReference type="SAM" id="Phobius"/>
    </source>
</evidence>
<keyword evidence="1" id="KW-0812">Transmembrane</keyword>